<dbReference type="InterPro" id="IPR029044">
    <property type="entry name" value="Nucleotide-diphossugar_trans"/>
</dbReference>
<dbReference type="Pfam" id="PF00535">
    <property type="entry name" value="Glycos_transf_2"/>
    <property type="match status" value="1"/>
</dbReference>
<proteinExistence type="inferred from homology"/>
<reference evidence="3 4" key="1">
    <citation type="submission" date="2020-05" db="EMBL/GenBank/DDBJ databases">
        <title>The draft genome sequence of Maribacter arenosus CAU 1321.</title>
        <authorList>
            <person name="Mu L."/>
        </authorList>
    </citation>
    <scope>NUCLEOTIDE SEQUENCE [LARGE SCALE GENOMIC DNA]</scope>
    <source>
        <strain evidence="3 4">CAU 1321</strain>
    </source>
</reference>
<evidence type="ECO:0000259" key="2">
    <source>
        <dbReference type="Pfam" id="PF00535"/>
    </source>
</evidence>
<dbReference type="PANTHER" id="PTHR43630">
    <property type="entry name" value="POLY-BETA-1,6-N-ACETYL-D-GLUCOSAMINE SYNTHASE"/>
    <property type="match status" value="1"/>
</dbReference>
<evidence type="ECO:0000256" key="1">
    <source>
        <dbReference type="ARBA" id="ARBA00038494"/>
    </source>
</evidence>
<comment type="similarity">
    <text evidence="1">Belongs to the glycosyltransferase 2 family. WaaE/KdtX subfamily.</text>
</comment>
<evidence type="ECO:0000313" key="3">
    <source>
        <dbReference type="EMBL" id="MBD0850787.1"/>
    </source>
</evidence>
<protein>
    <submittedName>
        <fullName evidence="3">Glycosyltransferase family 2 protein</fullName>
    </submittedName>
</protein>
<gene>
    <name evidence="3" type="ORF">HPE63_08910</name>
</gene>
<name>A0ABR7VF70_9FLAO</name>
<accession>A0ABR7VF70</accession>
<dbReference type="Gene3D" id="3.90.550.10">
    <property type="entry name" value="Spore Coat Polysaccharide Biosynthesis Protein SpsA, Chain A"/>
    <property type="match status" value="1"/>
</dbReference>
<evidence type="ECO:0000313" key="4">
    <source>
        <dbReference type="Proteomes" id="UP000598350"/>
    </source>
</evidence>
<keyword evidence="4" id="KW-1185">Reference proteome</keyword>
<dbReference type="EMBL" id="JABTCG010000003">
    <property type="protein sequence ID" value="MBD0850787.1"/>
    <property type="molecule type" value="Genomic_DNA"/>
</dbReference>
<dbReference type="CDD" id="cd02511">
    <property type="entry name" value="Beta4Glucosyltransferase"/>
    <property type="match status" value="1"/>
</dbReference>
<dbReference type="SUPFAM" id="SSF53448">
    <property type="entry name" value="Nucleotide-diphospho-sugar transferases"/>
    <property type="match status" value="1"/>
</dbReference>
<dbReference type="Proteomes" id="UP000598350">
    <property type="component" value="Unassembled WGS sequence"/>
</dbReference>
<dbReference type="PANTHER" id="PTHR43630:SF2">
    <property type="entry name" value="GLYCOSYLTRANSFERASE"/>
    <property type="match status" value="1"/>
</dbReference>
<feature type="domain" description="Glycosyltransferase 2-like" evidence="2">
    <location>
        <begin position="7"/>
        <end position="121"/>
    </location>
</feature>
<dbReference type="RefSeq" id="WP_188313924.1">
    <property type="nucleotide sequence ID" value="NZ_JABTCG010000003.1"/>
</dbReference>
<sequence length="301" mass="35809">MNDITTIILTYNEELHIERCIKNAQQFSQDIFLVDSYSTDNTVAIAESLGAKVYQNKWENNHAKQLNWGLENLPITTEWVFRLDADEYLVDGLIAEIKEKLPTLGTTVSGVVFERKQYFLNTLMTKGMIQMNMLRLFRYRHGFCEERWMDEHIVLTQGKSIQFDGFFVDHNLNPLGWWIEKHNNYSIREAIELLNLEYNFLTPKPAAAQQYEMSADAQSKRDKKKKYANMPLFWRSFLYFIYRYVFKLGFAQGKEGFLWHFLQGWWYRTLVDAKVYEVKKACGDDTEKIKHYIFQNYQIKV</sequence>
<comment type="caution">
    <text evidence="3">The sequence shown here is derived from an EMBL/GenBank/DDBJ whole genome shotgun (WGS) entry which is preliminary data.</text>
</comment>
<organism evidence="3 4">
    <name type="scientific">Maribacter arenosus</name>
    <dbReference type="NCBI Taxonomy" id="1854708"/>
    <lineage>
        <taxon>Bacteria</taxon>
        <taxon>Pseudomonadati</taxon>
        <taxon>Bacteroidota</taxon>
        <taxon>Flavobacteriia</taxon>
        <taxon>Flavobacteriales</taxon>
        <taxon>Flavobacteriaceae</taxon>
        <taxon>Maribacter</taxon>
    </lineage>
</organism>
<dbReference type="InterPro" id="IPR001173">
    <property type="entry name" value="Glyco_trans_2-like"/>
</dbReference>